<dbReference type="PROSITE" id="PS50157">
    <property type="entry name" value="ZINC_FINGER_C2H2_2"/>
    <property type="match status" value="1"/>
</dbReference>
<reference evidence="3 4" key="1">
    <citation type="submission" date="2018-03" db="EMBL/GenBank/DDBJ databases">
        <authorList>
            <person name="Fogelqvist J."/>
        </authorList>
    </citation>
    <scope>NUCLEOTIDE SEQUENCE [LARGE SCALE GENOMIC DNA]</scope>
</reference>
<dbReference type="InterPro" id="IPR039258">
    <property type="entry name" value="ZNF511"/>
</dbReference>
<dbReference type="PROSITE" id="PS00028">
    <property type="entry name" value="ZINC_FINGER_C2H2_1"/>
    <property type="match status" value="2"/>
</dbReference>
<evidence type="ECO:0000313" key="3">
    <source>
        <dbReference type="EMBL" id="SPR00888.1"/>
    </source>
</evidence>
<evidence type="ECO:0000256" key="1">
    <source>
        <dbReference type="PROSITE-ProRule" id="PRU00042"/>
    </source>
</evidence>
<proteinExistence type="predicted"/>
<keyword evidence="1" id="KW-0863">Zinc-finger</keyword>
<keyword evidence="3" id="KW-0496">Mitochondrion</keyword>
<evidence type="ECO:0000313" key="4">
    <source>
        <dbReference type="Proteomes" id="UP000290189"/>
    </source>
</evidence>
<feature type="domain" description="C2H2-type" evidence="2">
    <location>
        <begin position="81"/>
        <end position="104"/>
    </location>
</feature>
<keyword evidence="1" id="KW-0479">Metal-binding</keyword>
<dbReference type="Gene3D" id="3.30.160.60">
    <property type="entry name" value="Classic Zinc Finger"/>
    <property type="match status" value="1"/>
</dbReference>
<dbReference type="PANTHER" id="PTHR21354:SF0">
    <property type="entry name" value="ZINC FINGER PROTEIN 511"/>
    <property type="match status" value="1"/>
</dbReference>
<gene>
    <name evidence="3" type="ORF">PLBR_LOCUS8103</name>
</gene>
<dbReference type="PANTHER" id="PTHR21354">
    <property type="entry name" value="ZINC FINGER PROTEIN 511"/>
    <property type="match status" value="1"/>
</dbReference>
<dbReference type="GO" id="GO:0008270">
    <property type="term" value="F:zinc ion binding"/>
    <property type="evidence" value="ECO:0007669"/>
    <property type="project" value="UniProtKB-KW"/>
</dbReference>
<name>A0A3P3YL12_PLABS</name>
<organism evidence="3 4">
    <name type="scientific">Plasmodiophora brassicae</name>
    <name type="common">Clubroot disease agent</name>
    <dbReference type="NCBI Taxonomy" id="37360"/>
    <lineage>
        <taxon>Eukaryota</taxon>
        <taxon>Sar</taxon>
        <taxon>Rhizaria</taxon>
        <taxon>Endomyxa</taxon>
        <taxon>Phytomyxea</taxon>
        <taxon>Plasmodiophorida</taxon>
        <taxon>Plasmodiophoridae</taxon>
        <taxon>Plasmodiophora</taxon>
    </lineage>
</organism>
<dbReference type="Proteomes" id="UP000290189">
    <property type="component" value="Unassembled WGS sequence"/>
</dbReference>
<geneLocation type="mitochondrion" evidence="3"/>
<sequence>MRCLADGIRRRRDADDPFFDLGDASRQCYVEWWTGDARARFQDLHRQLASAPAVPCRKPLCGHVAPSVGALVAHIAAEHRHPCYVCGRVFPSDHLVHRHLQETHDPLFAILAARQRMYECLDPSCHRKFNTGRGRRLHMIDGHGWHPTYRFDRRHRRPPSADDNDAAALADALRGMRVRDRVPARLSFGRRRTPRR</sequence>
<protein>
    <recommendedName>
        <fullName evidence="2">C2H2-type domain-containing protein</fullName>
    </recommendedName>
</protein>
<dbReference type="AlphaFoldDB" id="A0A3P3YL12"/>
<evidence type="ECO:0000259" key="2">
    <source>
        <dbReference type="PROSITE" id="PS50157"/>
    </source>
</evidence>
<dbReference type="InterPro" id="IPR013087">
    <property type="entry name" value="Znf_C2H2_type"/>
</dbReference>
<dbReference type="EMBL" id="OVEO01000015">
    <property type="protein sequence ID" value="SPR00888.1"/>
    <property type="molecule type" value="Genomic_DNA"/>
</dbReference>
<dbReference type="SMART" id="SM00355">
    <property type="entry name" value="ZnF_C2H2"/>
    <property type="match status" value="3"/>
</dbReference>
<accession>A0A3P3YL12</accession>
<keyword evidence="1" id="KW-0862">Zinc</keyword>